<dbReference type="Proteomes" id="UP000000268">
    <property type="component" value="Chromosome"/>
</dbReference>
<dbReference type="InterPro" id="IPR023485">
    <property type="entry name" value="Ptyr_pPase"/>
</dbReference>
<organism evidence="2 3">
    <name type="scientific">Acaryochloris marina (strain MBIC 11017)</name>
    <dbReference type="NCBI Taxonomy" id="329726"/>
    <lineage>
        <taxon>Bacteria</taxon>
        <taxon>Bacillati</taxon>
        <taxon>Cyanobacteriota</taxon>
        <taxon>Cyanophyceae</taxon>
        <taxon>Acaryochloridales</taxon>
        <taxon>Acaryochloridaceae</taxon>
        <taxon>Acaryochloris</taxon>
    </lineage>
</organism>
<proteinExistence type="predicted"/>
<dbReference type="RefSeq" id="WP_012166431.1">
    <property type="nucleotide sequence ID" value="NC_009925.1"/>
</dbReference>
<sequence>MQTILFICTGNYYRSRFSEHYFNHLAAQKELGWRAESRGLALEWGQNNDGPISKYARQGLLSRNIQLSDELRFPLPLTLADLNASHQVIAVDETEHRPLMHARFPDWENKIDYWCVHDIDRENPEEALKQLENHIQDLISRL</sequence>
<evidence type="ECO:0000313" key="2">
    <source>
        <dbReference type="EMBL" id="ABW31253.1"/>
    </source>
</evidence>
<accession>B0C7G9</accession>
<dbReference type="eggNOG" id="COG0394">
    <property type="taxonomic scope" value="Bacteria"/>
</dbReference>
<evidence type="ECO:0000259" key="1">
    <source>
        <dbReference type="Pfam" id="PF01451"/>
    </source>
</evidence>
<dbReference type="HOGENOM" id="CLU_1757434_0_0_3"/>
<name>B0C7G9_ACAM1</name>
<feature type="domain" description="Phosphotyrosine protein phosphatase I" evidence="1">
    <location>
        <begin position="4"/>
        <end position="96"/>
    </location>
</feature>
<dbReference type="OrthoDB" id="9784339at2"/>
<gene>
    <name evidence="2" type="ordered locus">AM1_6323</name>
</gene>
<protein>
    <submittedName>
        <fullName evidence="2">Protein tyrosine phosphatase, putative</fullName>
    </submittedName>
</protein>
<dbReference type="Pfam" id="PF01451">
    <property type="entry name" value="LMWPc"/>
    <property type="match status" value="1"/>
</dbReference>
<dbReference type="EMBL" id="CP000828">
    <property type="protein sequence ID" value="ABW31253.1"/>
    <property type="molecule type" value="Genomic_DNA"/>
</dbReference>
<evidence type="ECO:0000313" key="3">
    <source>
        <dbReference type="Proteomes" id="UP000000268"/>
    </source>
</evidence>
<reference evidence="2 3" key="1">
    <citation type="journal article" date="2008" name="Proc. Natl. Acad. Sci. U.S.A.">
        <title>Niche adaptation and genome expansion in the chlorophyll d-producing cyanobacterium Acaryochloris marina.</title>
        <authorList>
            <person name="Swingley W.D."/>
            <person name="Chen M."/>
            <person name="Cheung P.C."/>
            <person name="Conrad A.L."/>
            <person name="Dejesa L.C."/>
            <person name="Hao J."/>
            <person name="Honchak B.M."/>
            <person name="Karbach L.E."/>
            <person name="Kurdoglu A."/>
            <person name="Lahiri S."/>
            <person name="Mastrian S.D."/>
            <person name="Miyashita H."/>
            <person name="Page L."/>
            <person name="Ramakrishna P."/>
            <person name="Satoh S."/>
            <person name="Sattley W.M."/>
            <person name="Shimada Y."/>
            <person name="Taylor H.L."/>
            <person name="Tomo T."/>
            <person name="Tsuchiya T."/>
            <person name="Wang Z.T."/>
            <person name="Raymond J."/>
            <person name="Mimuro M."/>
            <person name="Blankenship R.E."/>
            <person name="Touchman J.W."/>
        </authorList>
    </citation>
    <scope>NUCLEOTIDE SEQUENCE [LARGE SCALE GENOMIC DNA]</scope>
    <source>
        <strain evidence="3">MBIC 11017</strain>
    </source>
</reference>
<dbReference type="InterPro" id="IPR036196">
    <property type="entry name" value="Ptyr_pPase_sf"/>
</dbReference>
<dbReference type="AlphaFoldDB" id="B0C7G9"/>
<keyword evidence="3" id="KW-1185">Reference proteome</keyword>
<dbReference type="STRING" id="329726.AM1_6323"/>
<dbReference type="Gene3D" id="3.40.50.2300">
    <property type="match status" value="1"/>
</dbReference>
<dbReference type="KEGG" id="amr:AM1_6323"/>
<dbReference type="SUPFAM" id="SSF52788">
    <property type="entry name" value="Phosphotyrosine protein phosphatases I"/>
    <property type="match status" value="1"/>
</dbReference>